<keyword evidence="3" id="KW-1185">Reference proteome</keyword>
<gene>
    <name evidence="2" type="ORF">SAMN05421508_106235</name>
</gene>
<dbReference type="RefSeq" id="WP_097279991.1">
    <property type="nucleotide sequence ID" value="NZ_OCNJ01000006.1"/>
</dbReference>
<dbReference type="AlphaFoldDB" id="A0A286GNH2"/>
<evidence type="ECO:0000256" key="1">
    <source>
        <dbReference type="SAM" id="MobiDB-lite"/>
    </source>
</evidence>
<reference evidence="2 3" key="1">
    <citation type="submission" date="2017-09" db="EMBL/GenBank/DDBJ databases">
        <authorList>
            <person name="Ehlers B."/>
            <person name="Leendertz F.H."/>
        </authorList>
    </citation>
    <scope>NUCLEOTIDE SEQUENCE [LARGE SCALE GENOMIC DNA]</scope>
    <source>
        <strain evidence="2 3">USBA 140</strain>
    </source>
</reference>
<protein>
    <submittedName>
        <fullName evidence="2">Uncharacterized protein</fullName>
    </submittedName>
</protein>
<evidence type="ECO:0000313" key="2">
    <source>
        <dbReference type="EMBL" id="SOD97070.1"/>
    </source>
</evidence>
<proteinExistence type="predicted"/>
<name>A0A286GNH2_9PROT</name>
<dbReference type="OrthoDB" id="8455641at2"/>
<dbReference type="EMBL" id="OCNJ01000006">
    <property type="protein sequence ID" value="SOD97070.1"/>
    <property type="molecule type" value="Genomic_DNA"/>
</dbReference>
<feature type="region of interest" description="Disordered" evidence="1">
    <location>
        <begin position="1"/>
        <end position="25"/>
    </location>
</feature>
<sequence length="64" mass="7516">MQTHKFRIGQQLQFNPSRHEHEDGSGLVEVTRLLPFEGSELQYRIKNRSTGRERVVREGQLNQP</sequence>
<accession>A0A286GNH2</accession>
<dbReference type="Proteomes" id="UP000219621">
    <property type="component" value="Unassembled WGS sequence"/>
</dbReference>
<organism evidence="2 3">
    <name type="scientific">Caenispirillum bisanense</name>
    <dbReference type="NCBI Taxonomy" id="414052"/>
    <lineage>
        <taxon>Bacteria</taxon>
        <taxon>Pseudomonadati</taxon>
        <taxon>Pseudomonadota</taxon>
        <taxon>Alphaproteobacteria</taxon>
        <taxon>Rhodospirillales</taxon>
        <taxon>Novispirillaceae</taxon>
        <taxon>Caenispirillum</taxon>
    </lineage>
</organism>
<evidence type="ECO:0000313" key="3">
    <source>
        <dbReference type="Proteomes" id="UP000219621"/>
    </source>
</evidence>